<keyword evidence="4" id="KW-1185">Reference proteome</keyword>
<proteinExistence type="predicted"/>
<feature type="compositionally biased region" description="Polar residues" evidence="1">
    <location>
        <begin position="265"/>
        <end position="276"/>
    </location>
</feature>
<feature type="compositionally biased region" description="Polar residues" evidence="1">
    <location>
        <begin position="51"/>
        <end position="66"/>
    </location>
</feature>
<organism evidence="3 4">
    <name type="scientific">Rhizodiscina lignyota</name>
    <dbReference type="NCBI Taxonomy" id="1504668"/>
    <lineage>
        <taxon>Eukaryota</taxon>
        <taxon>Fungi</taxon>
        <taxon>Dikarya</taxon>
        <taxon>Ascomycota</taxon>
        <taxon>Pezizomycotina</taxon>
        <taxon>Dothideomycetes</taxon>
        <taxon>Pleosporomycetidae</taxon>
        <taxon>Aulographales</taxon>
        <taxon>Rhizodiscinaceae</taxon>
        <taxon>Rhizodiscina</taxon>
    </lineage>
</organism>
<dbReference type="OrthoDB" id="4153178at2759"/>
<feature type="compositionally biased region" description="Polar residues" evidence="1">
    <location>
        <begin position="289"/>
        <end position="298"/>
    </location>
</feature>
<evidence type="ECO:0000256" key="1">
    <source>
        <dbReference type="SAM" id="MobiDB-lite"/>
    </source>
</evidence>
<feature type="compositionally biased region" description="Basic and acidic residues" evidence="1">
    <location>
        <begin position="712"/>
        <end position="726"/>
    </location>
</feature>
<evidence type="ECO:0000313" key="3">
    <source>
        <dbReference type="EMBL" id="KAF2097318.1"/>
    </source>
</evidence>
<gene>
    <name evidence="3" type="ORF">NA57DRAFT_57909</name>
</gene>
<sequence length="841" mass="91936">MSSAQPRGRTAQSSSSTPRTSPKRQPLHERSPSQANSQGLLGPTIRIVEESPSQIYNKSALPTTPRQILVPDNAQGYTLPDSVSDREDPPTPSNASLSSQSAEILIPRPLQLRKVARASATTNFSDLDTIADGGSSLFPRFSQTSTTPSSPTLIDPDRTEERSRTSREDTRNRKRDSTIRQVLESSPASVTDRRRSALVPTTKSPTPSLTSLPEIPSDDQGIEDDSSGNYEVISSSPPQSSSPSGYRGLQQASTAKKLPKPIFPPNTTNSSRQSLAVSERSFGSIDQPLHSSSPSSNTHDALRAAIESGLQVQYPVVQPPSSSESYASSFDPEKKLPDLPILPRMLDPPYREQWTSRLSTIHSESEPRQSRSISGLSGGNGHRAVQRSTIGSITSSARQVPPSLPSDTSSIPIPAPLFHNGSSPSDDSREFEEDDDVVGELQSPPLRHQRSFFSVFSNADSRPSSRAESARGSVFERASFMESNLFPAWARSYYRRGSASLSPTDSTTSLSLPFIYSPSPDQSRLNTAASYVPGTASGPSRTPSLADHFPLNIYHPRKRPHQQYPPKALRPATADSFISNPNIIVPVPASTPPPEGGETSRARGKQPADAQPQSRASFASRLRSPIRRTESGQWTWEPRLARDRRSVGVMSAWRPPSLDSSLGSLTQMFGRRGNRQISLFVLGFIFPFAWMLAAILPLPEQPPDEEAGASRQEIEARRSQAMRESRQSQFTQLEGVATLVDPEGRGETVPVTADISMTRLERAIDGTQAIDIMRARDDAAGRIEQGLARGWLDAELEKMEARRKYAKARWWRRLNRIMSLIGLLILGAIAALVVVAVKYTL</sequence>
<feature type="compositionally biased region" description="Basic and acidic residues" evidence="1">
    <location>
        <begin position="155"/>
        <end position="178"/>
    </location>
</feature>
<dbReference type="EMBL" id="ML978128">
    <property type="protein sequence ID" value="KAF2097318.1"/>
    <property type="molecule type" value="Genomic_DNA"/>
</dbReference>
<reference evidence="3" key="1">
    <citation type="journal article" date="2020" name="Stud. Mycol.">
        <title>101 Dothideomycetes genomes: a test case for predicting lifestyles and emergence of pathogens.</title>
        <authorList>
            <person name="Haridas S."/>
            <person name="Albert R."/>
            <person name="Binder M."/>
            <person name="Bloem J."/>
            <person name="Labutti K."/>
            <person name="Salamov A."/>
            <person name="Andreopoulos B."/>
            <person name="Baker S."/>
            <person name="Barry K."/>
            <person name="Bills G."/>
            <person name="Bluhm B."/>
            <person name="Cannon C."/>
            <person name="Castanera R."/>
            <person name="Culley D."/>
            <person name="Daum C."/>
            <person name="Ezra D."/>
            <person name="Gonzalez J."/>
            <person name="Henrissat B."/>
            <person name="Kuo A."/>
            <person name="Liang C."/>
            <person name="Lipzen A."/>
            <person name="Lutzoni F."/>
            <person name="Magnuson J."/>
            <person name="Mondo S."/>
            <person name="Nolan M."/>
            <person name="Ohm R."/>
            <person name="Pangilinan J."/>
            <person name="Park H.-J."/>
            <person name="Ramirez L."/>
            <person name="Alfaro M."/>
            <person name="Sun H."/>
            <person name="Tritt A."/>
            <person name="Yoshinaga Y."/>
            <person name="Zwiers L.-H."/>
            <person name="Turgeon B."/>
            <person name="Goodwin S."/>
            <person name="Spatafora J."/>
            <person name="Crous P."/>
            <person name="Grigoriev I."/>
        </authorList>
    </citation>
    <scope>NUCLEOTIDE SEQUENCE</scope>
    <source>
        <strain evidence="3">CBS 133067</strain>
    </source>
</reference>
<name>A0A9P4M4V0_9PEZI</name>
<feature type="region of interest" description="Disordered" evidence="1">
    <location>
        <begin position="359"/>
        <end position="444"/>
    </location>
</feature>
<keyword evidence="2" id="KW-1133">Transmembrane helix</keyword>
<protein>
    <recommendedName>
        <fullName evidence="5">Serine-rich protein</fullName>
    </recommendedName>
</protein>
<feature type="region of interest" description="Disordered" evidence="1">
    <location>
        <begin position="703"/>
        <end position="729"/>
    </location>
</feature>
<dbReference type="Proteomes" id="UP000799772">
    <property type="component" value="Unassembled WGS sequence"/>
</dbReference>
<feature type="compositionally biased region" description="Polar residues" evidence="1">
    <location>
        <begin position="386"/>
        <end position="398"/>
    </location>
</feature>
<dbReference type="AlphaFoldDB" id="A0A9P4M4V0"/>
<feature type="compositionally biased region" description="Low complexity" evidence="1">
    <location>
        <begin position="198"/>
        <end position="213"/>
    </location>
</feature>
<feature type="transmembrane region" description="Helical" evidence="2">
    <location>
        <begin position="677"/>
        <end position="696"/>
    </location>
</feature>
<feature type="region of interest" description="Disordered" evidence="1">
    <location>
        <begin position="582"/>
        <end position="626"/>
    </location>
</feature>
<feature type="region of interest" description="Disordered" evidence="1">
    <location>
        <begin position="523"/>
        <end position="548"/>
    </location>
</feature>
<feature type="region of interest" description="Disordered" evidence="1">
    <location>
        <begin position="316"/>
        <end position="341"/>
    </location>
</feature>
<feature type="compositionally biased region" description="Low complexity" evidence="1">
    <location>
        <begin position="234"/>
        <end position="244"/>
    </location>
</feature>
<feature type="compositionally biased region" description="Low complexity" evidence="1">
    <location>
        <begin position="142"/>
        <end position="152"/>
    </location>
</feature>
<evidence type="ECO:0000313" key="4">
    <source>
        <dbReference type="Proteomes" id="UP000799772"/>
    </source>
</evidence>
<evidence type="ECO:0008006" key="5">
    <source>
        <dbReference type="Google" id="ProtNLM"/>
    </source>
</evidence>
<feature type="compositionally biased region" description="Low complexity" evidence="1">
    <location>
        <begin position="9"/>
        <end position="24"/>
    </location>
</feature>
<comment type="caution">
    <text evidence="3">The sequence shown here is derived from an EMBL/GenBank/DDBJ whole genome shotgun (WGS) entry which is preliminary data.</text>
</comment>
<feature type="compositionally biased region" description="Polar residues" evidence="1">
    <location>
        <begin position="179"/>
        <end position="189"/>
    </location>
</feature>
<feature type="compositionally biased region" description="Acidic residues" evidence="1">
    <location>
        <begin position="216"/>
        <end position="226"/>
    </location>
</feature>
<evidence type="ECO:0000256" key="2">
    <source>
        <dbReference type="SAM" id="Phobius"/>
    </source>
</evidence>
<feature type="transmembrane region" description="Helical" evidence="2">
    <location>
        <begin position="817"/>
        <end position="837"/>
    </location>
</feature>
<feature type="region of interest" description="Disordered" evidence="1">
    <location>
        <begin position="134"/>
        <end position="298"/>
    </location>
</feature>
<accession>A0A9P4M4V0</accession>
<feature type="region of interest" description="Disordered" evidence="1">
    <location>
        <begin position="1"/>
        <end position="102"/>
    </location>
</feature>
<keyword evidence="2" id="KW-0472">Membrane</keyword>
<feature type="compositionally biased region" description="Polar residues" evidence="1">
    <location>
        <begin position="93"/>
        <end position="102"/>
    </location>
</feature>
<keyword evidence="2" id="KW-0812">Transmembrane</keyword>
<feature type="compositionally biased region" description="Acidic residues" evidence="1">
    <location>
        <begin position="429"/>
        <end position="438"/>
    </location>
</feature>